<protein>
    <submittedName>
        <fullName evidence="1">Uncharacterized protein</fullName>
    </submittedName>
</protein>
<accession>L5MGN6</accession>
<reference evidence="2" key="1">
    <citation type="journal article" date="2013" name="Science">
        <title>Comparative analysis of bat genomes provides insight into the evolution of flight and immunity.</title>
        <authorList>
            <person name="Zhang G."/>
            <person name="Cowled C."/>
            <person name="Shi Z."/>
            <person name="Huang Z."/>
            <person name="Bishop-Lilly K.A."/>
            <person name="Fang X."/>
            <person name="Wynne J.W."/>
            <person name="Xiong Z."/>
            <person name="Baker M.L."/>
            <person name="Zhao W."/>
            <person name="Tachedjian M."/>
            <person name="Zhu Y."/>
            <person name="Zhou P."/>
            <person name="Jiang X."/>
            <person name="Ng J."/>
            <person name="Yang L."/>
            <person name="Wu L."/>
            <person name="Xiao J."/>
            <person name="Feng Y."/>
            <person name="Chen Y."/>
            <person name="Sun X."/>
            <person name="Zhang Y."/>
            <person name="Marsh G.A."/>
            <person name="Crameri G."/>
            <person name="Broder C.C."/>
            <person name="Frey K.G."/>
            <person name="Wang L.F."/>
            <person name="Wang J."/>
        </authorList>
    </citation>
    <scope>NUCLEOTIDE SEQUENCE [LARGE SCALE GENOMIC DNA]</scope>
</reference>
<dbReference type="EMBL" id="KB099993">
    <property type="protein sequence ID" value="ELK37794.1"/>
    <property type="molecule type" value="Genomic_DNA"/>
</dbReference>
<evidence type="ECO:0000313" key="2">
    <source>
        <dbReference type="Proteomes" id="UP000010556"/>
    </source>
</evidence>
<name>L5MGN6_MYODS</name>
<proteinExistence type="predicted"/>
<sequence>MCQEQDATARCSPGVVEERCGGLWEARAYLLLTMAVGKQATLACSRVAMVTGPSRPVWELPVGTPRLSGSCLLGSRCWGDAASILPQPLWVLPSLSRSDG</sequence>
<keyword evidence="2" id="KW-1185">Reference proteome</keyword>
<evidence type="ECO:0000313" key="1">
    <source>
        <dbReference type="EMBL" id="ELK37794.1"/>
    </source>
</evidence>
<organism evidence="1 2">
    <name type="scientific">Myotis davidii</name>
    <name type="common">David's myotis</name>
    <dbReference type="NCBI Taxonomy" id="225400"/>
    <lineage>
        <taxon>Eukaryota</taxon>
        <taxon>Metazoa</taxon>
        <taxon>Chordata</taxon>
        <taxon>Craniata</taxon>
        <taxon>Vertebrata</taxon>
        <taxon>Euteleostomi</taxon>
        <taxon>Mammalia</taxon>
        <taxon>Eutheria</taxon>
        <taxon>Laurasiatheria</taxon>
        <taxon>Chiroptera</taxon>
        <taxon>Yangochiroptera</taxon>
        <taxon>Vespertilionidae</taxon>
        <taxon>Myotis</taxon>
    </lineage>
</organism>
<gene>
    <name evidence="1" type="ORF">MDA_GLEAN10011827</name>
</gene>
<dbReference type="Proteomes" id="UP000010556">
    <property type="component" value="Unassembled WGS sequence"/>
</dbReference>
<dbReference type="AlphaFoldDB" id="L5MGN6"/>